<dbReference type="Ensembl" id="ENSLLET00000047254.1">
    <property type="protein sequence ID" value="ENSLLEP00000045433.1"/>
    <property type="gene ID" value="ENSLLEG00000028842.1"/>
</dbReference>
<proteinExistence type="inferred from homology"/>
<reference evidence="7" key="2">
    <citation type="submission" date="2025-09" db="UniProtKB">
        <authorList>
            <consortium name="Ensembl"/>
        </authorList>
    </citation>
    <scope>IDENTIFICATION</scope>
</reference>
<sequence>MIPMSSQIFCSHYAPYTHPPATHLCYEVYRNEVLVDSGHLANSGDHAERIFLGERFHHSWRPCTIKWYISWSPCDHCMEILLNTFLPANPDIRLFIFFAKRFHHTSSNNIRELRRRGVRIYVMTSPDFRHCWEEFVDNNQQPFEPWNNLRSNNTKAHQWLMDAFQGHV</sequence>
<evidence type="ECO:0000259" key="6">
    <source>
        <dbReference type="PROSITE" id="PS51747"/>
    </source>
</evidence>
<dbReference type="GO" id="GO:0003723">
    <property type="term" value="F:RNA binding"/>
    <property type="evidence" value="ECO:0007669"/>
    <property type="project" value="TreeGrafter"/>
</dbReference>
<evidence type="ECO:0000256" key="2">
    <source>
        <dbReference type="ARBA" id="ARBA00006576"/>
    </source>
</evidence>
<dbReference type="GO" id="GO:0004126">
    <property type="term" value="F:cytidine deaminase activity"/>
    <property type="evidence" value="ECO:0007669"/>
    <property type="project" value="TreeGrafter"/>
</dbReference>
<feature type="domain" description="CMP/dCMP-type deaminase" evidence="6">
    <location>
        <begin position="1"/>
        <end position="116"/>
    </location>
</feature>
<dbReference type="GO" id="GO:0005737">
    <property type="term" value="C:cytoplasm"/>
    <property type="evidence" value="ECO:0007669"/>
    <property type="project" value="TreeGrafter"/>
</dbReference>
<accession>A0A8C5WKW8</accession>
<keyword evidence="3" id="KW-0479">Metal-binding</keyword>
<dbReference type="PROSITE" id="PS00903">
    <property type="entry name" value="CYT_DCMP_DEAMINASES_1"/>
    <property type="match status" value="1"/>
</dbReference>
<evidence type="ECO:0000313" key="8">
    <source>
        <dbReference type="Proteomes" id="UP000694569"/>
    </source>
</evidence>
<comment type="cofactor">
    <cofactor evidence="1">
        <name>Zn(2+)</name>
        <dbReference type="ChEBI" id="CHEBI:29105"/>
    </cofactor>
</comment>
<dbReference type="PANTHER" id="PTHR13857">
    <property type="entry name" value="MRNA EDITING ENZYME"/>
    <property type="match status" value="1"/>
</dbReference>
<keyword evidence="8" id="KW-1185">Reference proteome</keyword>
<dbReference type="Proteomes" id="UP000694569">
    <property type="component" value="Unplaced"/>
</dbReference>
<dbReference type="InterPro" id="IPR002125">
    <property type="entry name" value="CMP_dCMP_dom"/>
</dbReference>
<dbReference type="PANTHER" id="PTHR13857:SF26">
    <property type="entry name" value="C-U-EDITING ENZYME APOBEC-1"/>
    <property type="match status" value="1"/>
</dbReference>
<keyword evidence="5" id="KW-0862">Zinc</keyword>
<comment type="similarity">
    <text evidence="2">Belongs to the cytidine and deoxycytidylate deaminase family.</text>
</comment>
<dbReference type="OrthoDB" id="5956704at2759"/>
<evidence type="ECO:0000313" key="7">
    <source>
        <dbReference type="Ensembl" id="ENSLLEP00000045433.1"/>
    </source>
</evidence>
<dbReference type="InterPro" id="IPR016192">
    <property type="entry name" value="APOBEC/CMP_deaminase_Zn-bd"/>
</dbReference>
<dbReference type="AlphaFoldDB" id="A0A8C5WKW8"/>
<keyword evidence="4" id="KW-0378">Hydrolase</keyword>
<dbReference type="GO" id="GO:0005634">
    <property type="term" value="C:nucleus"/>
    <property type="evidence" value="ECO:0007669"/>
    <property type="project" value="TreeGrafter"/>
</dbReference>
<evidence type="ECO:0000256" key="5">
    <source>
        <dbReference type="ARBA" id="ARBA00022833"/>
    </source>
</evidence>
<evidence type="ECO:0000256" key="3">
    <source>
        <dbReference type="ARBA" id="ARBA00022723"/>
    </source>
</evidence>
<evidence type="ECO:0000256" key="4">
    <source>
        <dbReference type="ARBA" id="ARBA00022801"/>
    </source>
</evidence>
<evidence type="ECO:0000256" key="1">
    <source>
        <dbReference type="ARBA" id="ARBA00001947"/>
    </source>
</evidence>
<name>A0A8C5WKW8_9ANUR</name>
<dbReference type="GO" id="GO:0008270">
    <property type="term" value="F:zinc ion binding"/>
    <property type="evidence" value="ECO:0007669"/>
    <property type="project" value="InterPro"/>
</dbReference>
<dbReference type="Gene3D" id="3.40.140.10">
    <property type="entry name" value="Cytidine Deaminase, domain 2"/>
    <property type="match status" value="1"/>
</dbReference>
<dbReference type="Pfam" id="PF18778">
    <property type="entry name" value="NAD1"/>
    <property type="match status" value="1"/>
</dbReference>
<organism evidence="7 8">
    <name type="scientific">Leptobrachium leishanense</name>
    <name type="common">Leishan spiny toad</name>
    <dbReference type="NCBI Taxonomy" id="445787"/>
    <lineage>
        <taxon>Eukaryota</taxon>
        <taxon>Metazoa</taxon>
        <taxon>Chordata</taxon>
        <taxon>Craniata</taxon>
        <taxon>Vertebrata</taxon>
        <taxon>Euteleostomi</taxon>
        <taxon>Amphibia</taxon>
        <taxon>Batrachia</taxon>
        <taxon>Anura</taxon>
        <taxon>Pelobatoidea</taxon>
        <taxon>Megophryidae</taxon>
        <taxon>Leptobrachium</taxon>
    </lineage>
</organism>
<dbReference type="InterPro" id="IPR016193">
    <property type="entry name" value="Cytidine_deaminase-like"/>
</dbReference>
<dbReference type="GO" id="GO:0016554">
    <property type="term" value="P:cytidine to uridine editing"/>
    <property type="evidence" value="ECO:0007669"/>
    <property type="project" value="TreeGrafter"/>
</dbReference>
<dbReference type="PROSITE" id="PS51747">
    <property type="entry name" value="CYT_DCMP_DEAMINASES_2"/>
    <property type="match status" value="1"/>
</dbReference>
<reference evidence="7" key="1">
    <citation type="submission" date="2025-08" db="UniProtKB">
        <authorList>
            <consortium name="Ensembl"/>
        </authorList>
    </citation>
    <scope>IDENTIFICATION</scope>
</reference>
<protein>
    <recommendedName>
        <fullName evidence="6">CMP/dCMP-type deaminase domain-containing protein</fullName>
    </recommendedName>
</protein>
<dbReference type="InterPro" id="IPR050610">
    <property type="entry name" value="APOBEC_Cyt_Deaminase"/>
</dbReference>
<dbReference type="SUPFAM" id="SSF53927">
    <property type="entry name" value="Cytidine deaminase-like"/>
    <property type="match status" value="1"/>
</dbReference>